<evidence type="ECO:0000259" key="2">
    <source>
        <dbReference type="Pfam" id="PF00566"/>
    </source>
</evidence>
<dbReference type="Pfam" id="PF00566">
    <property type="entry name" value="RabGAP-TBC"/>
    <property type="match status" value="1"/>
</dbReference>
<dbReference type="PANTHER" id="PTHR47219:SF25">
    <property type="entry name" value="RAB-GAP TBC DOMAIN-CONTAINING PROTEIN"/>
    <property type="match status" value="1"/>
</dbReference>
<feature type="domain" description="Rab-GAP TBC" evidence="2">
    <location>
        <begin position="159"/>
        <end position="232"/>
    </location>
</feature>
<feature type="compositionally biased region" description="Polar residues" evidence="1">
    <location>
        <begin position="452"/>
        <end position="473"/>
    </location>
</feature>
<dbReference type="Proteomes" id="UP000805418">
    <property type="component" value="Chromosome 15"/>
</dbReference>
<dbReference type="SUPFAM" id="SSF47923">
    <property type="entry name" value="Ypt/Rab-GAP domain of gyp1p"/>
    <property type="match status" value="1"/>
</dbReference>
<dbReference type="Ensembl" id="ENSCAFT00845031153.1">
    <property type="protein sequence ID" value="ENSCAFP00845024394.1"/>
    <property type="gene ID" value="ENSCAFG00845017603.1"/>
</dbReference>
<sequence length="483" mass="51201">MRTPGGEGSHSPEGHEAEAPRRPPPSMAHSRRVPEDPSSHTPRPRPLVGPPRGHSQAPDLPSGDSPDLAGPLQPGTAHGDPSCWSEDGGPGTAAAGLGSGAWGAGARAGPGGPHLPPVLWEPPPGARAVREPGEPDARGEGSEGASGGTPSVGLWLLQEEGYCQGTSEIAAIVLMFLPEEDASWVLAQLMTDDRHAMHGFFVPGFQKLLRFQAHHERVLERALPDLRKHMASGSSGGSVPGARGRRWGARSSELPRVGVTFLPLGPGATLGAGLGRGERVHPAPGAAAWGLRPPALPPGRGADVHRHLHPEVVPAVLPRPDPLLAHPEALGCVYTGWGAGAHGHRKRLLKLPLEGLREFLQDSLAQPWALEDEAVLRRLRASMTQLRRMRCDLPPQDLRSSPRGPWAWSKCPRCPGLSSLLRPLRHPPGWRSRPPRAQPPSLSRPDPLPARPSSNIPPSDGTPSPSSQCNKTVQAGGPQTWWA</sequence>
<dbReference type="AlphaFoldDB" id="A0A8I3S2Q2"/>
<keyword evidence="4" id="KW-1185">Reference proteome</keyword>
<dbReference type="OrthoDB" id="9717633at2759"/>
<feature type="compositionally biased region" description="Gly residues" evidence="1">
    <location>
        <begin position="97"/>
        <end position="112"/>
    </location>
</feature>
<reference evidence="3" key="2">
    <citation type="submission" date="2025-08" db="UniProtKB">
        <authorList>
            <consortium name="Ensembl"/>
        </authorList>
    </citation>
    <scope>IDENTIFICATION</scope>
    <source>
        <strain evidence="3">Boxer</strain>
    </source>
</reference>
<feature type="region of interest" description="Disordered" evidence="1">
    <location>
        <begin position="425"/>
        <end position="483"/>
    </location>
</feature>
<reference evidence="3" key="3">
    <citation type="submission" date="2025-09" db="UniProtKB">
        <authorList>
            <consortium name="Ensembl"/>
        </authorList>
    </citation>
    <scope>IDENTIFICATION</scope>
    <source>
        <strain evidence="3">Boxer</strain>
    </source>
</reference>
<evidence type="ECO:0000256" key="1">
    <source>
        <dbReference type="SAM" id="MobiDB-lite"/>
    </source>
</evidence>
<evidence type="ECO:0000313" key="3">
    <source>
        <dbReference type="Ensembl" id="ENSCAFP00845024394.1"/>
    </source>
</evidence>
<protein>
    <recommendedName>
        <fullName evidence="2">Rab-GAP TBC domain-containing protein</fullName>
    </recommendedName>
</protein>
<accession>A0A8I3S2Q2</accession>
<dbReference type="Gene3D" id="1.10.8.270">
    <property type="entry name" value="putative rabgap domain of human tbc1 domain family member 14 like domains"/>
    <property type="match status" value="1"/>
</dbReference>
<evidence type="ECO:0000313" key="4">
    <source>
        <dbReference type="Proteomes" id="UP000805418"/>
    </source>
</evidence>
<name>A0A8I3S2Q2_CANLF</name>
<feature type="compositionally biased region" description="Basic and acidic residues" evidence="1">
    <location>
        <begin position="10"/>
        <end position="21"/>
    </location>
</feature>
<dbReference type="InterPro" id="IPR000195">
    <property type="entry name" value="Rab-GAP-TBC_dom"/>
</dbReference>
<dbReference type="InterPro" id="IPR050302">
    <property type="entry name" value="Rab_GAP_TBC_domain"/>
</dbReference>
<reference evidence="3" key="1">
    <citation type="submission" date="2020-03" db="EMBL/GenBank/DDBJ databases">
        <title>Long-read based genome assembly of a Labrador retriever dog.</title>
        <authorList>
            <person name="Eory L."/>
            <person name="Zhang W."/>
            <person name="Schoenebeck J."/>
        </authorList>
    </citation>
    <scope>NUCLEOTIDE SEQUENCE [LARGE SCALE GENOMIC DNA]</scope>
    <source>
        <strain evidence="3">Labrador retriever</strain>
    </source>
</reference>
<feature type="region of interest" description="Disordered" evidence="1">
    <location>
        <begin position="1"/>
        <end position="151"/>
    </location>
</feature>
<dbReference type="PANTHER" id="PTHR47219">
    <property type="entry name" value="RAB GTPASE-ACTIVATING PROTEIN 1-LIKE"/>
    <property type="match status" value="1"/>
</dbReference>
<dbReference type="InterPro" id="IPR035969">
    <property type="entry name" value="Rab-GAP_TBC_sf"/>
</dbReference>
<feature type="compositionally biased region" description="Pro residues" evidence="1">
    <location>
        <begin position="113"/>
        <end position="125"/>
    </location>
</feature>
<dbReference type="GeneTree" id="ENSGT00940000161238"/>
<proteinExistence type="predicted"/>
<feature type="compositionally biased region" description="Basic and acidic residues" evidence="1">
    <location>
        <begin position="128"/>
        <end position="141"/>
    </location>
</feature>
<organism evidence="3 4">
    <name type="scientific">Canis lupus familiaris</name>
    <name type="common">Dog</name>
    <name type="synonym">Canis familiaris</name>
    <dbReference type="NCBI Taxonomy" id="9615"/>
    <lineage>
        <taxon>Eukaryota</taxon>
        <taxon>Metazoa</taxon>
        <taxon>Chordata</taxon>
        <taxon>Craniata</taxon>
        <taxon>Vertebrata</taxon>
        <taxon>Euteleostomi</taxon>
        <taxon>Mammalia</taxon>
        <taxon>Eutheria</taxon>
        <taxon>Laurasiatheria</taxon>
        <taxon>Carnivora</taxon>
        <taxon>Caniformia</taxon>
        <taxon>Canidae</taxon>
        <taxon>Canis</taxon>
    </lineage>
</organism>